<reference evidence="1 2" key="1">
    <citation type="submission" date="2024-04" db="EMBL/GenBank/DDBJ databases">
        <authorList>
            <person name="Rising A."/>
            <person name="Reimegard J."/>
            <person name="Sonavane S."/>
            <person name="Akerstrom W."/>
            <person name="Nylinder S."/>
            <person name="Hedman E."/>
            <person name="Kallberg Y."/>
        </authorList>
    </citation>
    <scope>NUCLEOTIDE SEQUENCE [LARGE SCALE GENOMIC DNA]</scope>
</reference>
<feature type="non-terminal residue" evidence="1">
    <location>
        <position position="1"/>
    </location>
</feature>
<dbReference type="EMBL" id="CAXIEN010000461">
    <property type="protein sequence ID" value="CAL1298451.1"/>
    <property type="molecule type" value="Genomic_DNA"/>
</dbReference>
<keyword evidence="2" id="KW-1185">Reference proteome</keyword>
<accession>A0AAV2BQ81</accession>
<gene>
    <name evidence="1" type="ORF">LARSCL_LOCUS20841</name>
</gene>
<protein>
    <recommendedName>
        <fullName evidence="3">LIM zinc-binding domain-containing protein</fullName>
    </recommendedName>
</protein>
<name>A0AAV2BQ81_9ARAC</name>
<evidence type="ECO:0008006" key="3">
    <source>
        <dbReference type="Google" id="ProtNLM"/>
    </source>
</evidence>
<evidence type="ECO:0000313" key="1">
    <source>
        <dbReference type="EMBL" id="CAL1298451.1"/>
    </source>
</evidence>
<dbReference type="AlphaFoldDB" id="A0AAV2BQ81"/>
<proteinExistence type="predicted"/>
<organism evidence="1 2">
    <name type="scientific">Larinioides sclopetarius</name>
    <dbReference type="NCBI Taxonomy" id="280406"/>
    <lineage>
        <taxon>Eukaryota</taxon>
        <taxon>Metazoa</taxon>
        <taxon>Ecdysozoa</taxon>
        <taxon>Arthropoda</taxon>
        <taxon>Chelicerata</taxon>
        <taxon>Arachnida</taxon>
        <taxon>Araneae</taxon>
        <taxon>Araneomorphae</taxon>
        <taxon>Entelegynae</taxon>
        <taxon>Araneoidea</taxon>
        <taxon>Araneidae</taxon>
        <taxon>Larinioides</taxon>
    </lineage>
</organism>
<comment type="caution">
    <text evidence="1">The sequence shown here is derived from an EMBL/GenBank/DDBJ whole genome shotgun (WGS) entry which is preliminary data.</text>
</comment>
<evidence type="ECO:0000313" key="2">
    <source>
        <dbReference type="Proteomes" id="UP001497382"/>
    </source>
</evidence>
<dbReference type="Proteomes" id="UP001497382">
    <property type="component" value="Unassembled WGS sequence"/>
</dbReference>
<sequence>TCFICKFCNIPLHKGTCYERYHTLENY</sequence>